<proteinExistence type="predicted"/>
<gene>
    <name evidence="10" type="ORF">DI564_06845</name>
</gene>
<dbReference type="GO" id="GO:0010041">
    <property type="term" value="P:response to iron(III) ion"/>
    <property type="evidence" value="ECO:0007669"/>
    <property type="project" value="TreeGrafter"/>
</dbReference>
<dbReference type="Proteomes" id="UP000249046">
    <property type="component" value="Unassembled WGS sequence"/>
</dbReference>
<keyword evidence="7 8" id="KW-0472">Membrane</keyword>
<feature type="transmembrane region" description="Helical" evidence="8">
    <location>
        <begin position="431"/>
        <end position="450"/>
    </location>
</feature>
<feature type="transmembrane region" description="Helical" evidence="8">
    <location>
        <begin position="90"/>
        <end position="108"/>
    </location>
</feature>
<evidence type="ECO:0000256" key="2">
    <source>
        <dbReference type="ARBA" id="ARBA00022475"/>
    </source>
</evidence>
<evidence type="ECO:0000256" key="4">
    <source>
        <dbReference type="ARBA" id="ARBA00022679"/>
    </source>
</evidence>
<dbReference type="PANTHER" id="PTHR33908">
    <property type="entry name" value="MANNOSYLTRANSFERASE YKCB-RELATED"/>
    <property type="match status" value="1"/>
</dbReference>
<keyword evidence="4 10" id="KW-0808">Transferase</keyword>
<evidence type="ECO:0000256" key="8">
    <source>
        <dbReference type="SAM" id="Phobius"/>
    </source>
</evidence>
<comment type="subcellular location">
    <subcellularLocation>
        <location evidence="1">Cell membrane</location>
        <topology evidence="1">Multi-pass membrane protein</topology>
    </subcellularLocation>
</comment>
<feature type="transmembrane region" description="Helical" evidence="8">
    <location>
        <begin position="307"/>
        <end position="326"/>
    </location>
</feature>
<evidence type="ECO:0000259" key="9">
    <source>
        <dbReference type="Pfam" id="PF13231"/>
    </source>
</evidence>
<evidence type="ECO:0000256" key="5">
    <source>
        <dbReference type="ARBA" id="ARBA00022692"/>
    </source>
</evidence>
<feature type="transmembrane region" description="Helical" evidence="8">
    <location>
        <begin position="403"/>
        <end position="424"/>
    </location>
</feature>
<reference evidence="10 11" key="1">
    <citation type="submission" date="2017-08" db="EMBL/GenBank/DDBJ databases">
        <title>Infants hospitalized years apart are colonized by the same room-sourced microbial strains.</title>
        <authorList>
            <person name="Brooks B."/>
            <person name="Olm M.R."/>
            <person name="Firek B.A."/>
            <person name="Baker R."/>
            <person name="Thomas B.C."/>
            <person name="Morowitz M.J."/>
            <person name="Banfield J.F."/>
        </authorList>
    </citation>
    <scope>NUCLEOTIDE SEQUENCE [LARGE SCALE GENOMIC DNA]</scope>
    <source>
        <strain evidence="10">S2_005_003_R2_42</strain>
    </source>
</reference>
<dbReference type="GO" id="GO:0016763">
    <property type="term" value="F:pentosyltransferase activity"/>
    <property type="evidence" value="ECO:0007669"/>
    <property type="project" value="TreeGrafter"/>
</dbReference>
<keyword evidence="5 8" id="KW-0812">Transmembrane</keyword>
<feature type="domain" description="Glycosyltransferase RgtA/B/C/D-like" evidence="9">
    <location>
        <begin position="69"/>
        <end position="231"/>
    </location>
</feature>
<keyword evidence="3 10" id="KW-0328">Glycosyltransferase</keyword>
<name>A0A2W5KLS2_9GAMM</name>
<dbReference type="Pfam" id="PF13231">
    <property type="entry name" value="PMT_2"/>
    <property type="match status" value="1"/>
</dbReference>
<dbReference type="PANTHER" id="PTHR33908:SF3">
    <property type="entry name" value="UNDECAPRENYL PHOSPHATE-ALPHA-4-AMINO-4-DEOXY-L-ARABINOSE ARABINOSYL TRANSFERASE"/>
    <property type="match status" value="1"/>
</dbReference>
<organism evidence="10 11">
    <name type="scientific">Rhodanobacter denitrificans</name>
    <dbReference type="NCBI Taxonomy" id="666685"/>
    <lineage>
        <taxon>Bacteria</taxon>
        <taxon>Pseudomonadati</taxon>
        <taxon>Pseudomonadota</taxon>
        <taxon>Gammaproteobacteria</taxon>
        <taxon>Lysobacterales</taxon>
        <taxon>Rhodanobacteraceae</taxon>
        <taxon>Rhodanobacter</taxon>
    </lineage>
</organism>
<sequence>MSAPLPPLDARSRRNLLLFFLIAFVVLAAGMGLRDPWPADEPRFTLVAEQMVESGEWLITHRGSELYSDKPPLFMALQAAAYELTGHWRIAFLLPSLLASLGTLFLVYDAGRRLWGTQAGLIGAAALLVTFQFVYQAKRAQIDPTVTFFITLANYGLLRHFLLGPDWRAYWLGCFAAGLGVITKGVGVLALLMFVPFLFARWRGWPGVTAGGAAWRWLAGALAFLAAVALWIVPMLLAVYASDSPEHRAYMNDILFRQTAGRYTDSWDHHKPAWYYLGVIAASWLPLVLALPGLLPRWWARLRERDARFLLPLAWIVLIVLFFTLPKGKRDVYIMPALPMLALAAGPLLGEVIRQRWLRWAAFALSALLAALFLSGGIAALGGDWARANELVLQRGLPDGGRSLWHLMIAIGVAALVAVVVFRVRRAVTGLIVLLAAIWLLWGFWAYPVLNASTSASDVMRRTEQIVGDGELGLVAWKEQNLLLLDKPATDFGFLKPWHEQLGASIRWIEAAPERRWVFVLGKAMGPCVDRAKAIHVGNANRREWWLFRADAVAPACRDGQVPVIGEEDADSPNEE</sequence>
<comment type="caution">
    <text evidence="10">The sequence shown here is derived from an EMBL/GenBank/DDBJ whole genome shotgun (WGS) entry which is preliminary data.</text>
</comment>
<protein>
    <submittedName>
        <fullName evidence="10">Dolichyl-phosphate-mannose--protein mannosyltransferase</fullName>
    </submittedName>
</protein>
<feature type="transmembrane region" description="Helical" evidence="8">
    <location>
        <begin position="360"/>
        <end position="383"/>
    </location>
</feature>
<evidence type="ECO:0000313" key="11">
    <source>
        <dbReference type="Proteomes" id="UP000249046"/>
    </source>
</evidence>
<evidence type="ECO:0000256" key="7">
    <source>
        <dbReference type="ARBA" id="ARBA00023136"/>
    </source>
</evidence>
<accession>A0A2W5KLS2</accession>
<feature type="transmembrane region" description="Helical" evidence="8">
    <location>
        <begin position="273"/>
        <end position="295"/>
    </location>
</feature>
<feature type="transmembrane region" description="Helical" evidence="8">
    <location>
        <begin position="214"/>
        <end position="241"/>
    </location>
</feature>
<dbReference type="EMBL" id="QFPO01000005">
    <property type="protein sequence ID" value="PZQ16348.1"/>
    <property type="molecule type" value="Genomic_DNA"/>
</dbReference>
<dbReference type="GO" id="GO:0005886">
    <property type="term" value="C:plasma membrane"/>
    <property type="evidence" value="ECO:0007669"/>
    <property type="project" value="UniProtKB-SubCell"/>
</dbReference>
<feature type="transmembrane region" description="Helical" evidence="8">
    <location>
        <begin position="16"/>
        <end position="33"/>
    </location>
</feature>
<dbReference type="InterPro" id="IPR050297">
    <property type="entry name" value="LipidA_mod_glycosyltrf_83"/>
</dbReference>
<evidence type="ECO:0000256" key="1">
    <source>
        <dbReference type="ARBA" id="ARBA00004651"/>
    </source>
</evidence>
<evidence type="ECO:0000256" key="3">
    <source>
        <dbReference type="ARBA" id="ARBA00022676"/>
    </source>
</evidence>
<feature type="transmembrane region" description="Helical" evidence="8">
    <location>
        <begin position="332"/>
        <end position="353"/>
    </location>
</feature>
<evidence type="ECO:0000256" key="6">
    <source>
        <dbReference type="ARBA" id="ARBA00022989"/>
    </source>
</evidence>
<feature type="transmembrane region" description="Helical" evidence="8">
    <location>
        <begin position="114"/>
        <end position="134"/>
    </location>
</feature>
<keyword evidence="6 8" id="KW-1133">Transmembrane helix</keyword>
<dbReference type="InterPro" id="IPR038731">
    <property type="entry name" value="RgtA/B/C-like"/>
</dbReference>
<dbReference type="AlphaFoldDB" id="A0A2W5KLS2"/>
<evidence type="ECO:0000313" key="10">
    <source>
        <dbReference type="EMBL" id="PZQ16348.1"/>
    </source>
</evidence>
<keyword evidence="2" id="KW-1003">Cell membrane</keyword>
<feature type="transmembrane region" description="Helical" evidence="8">
    <location>
        <begin position="169"/>
        <end position="202"/>
    </location>
</feature>
<dbReference type="GO" id="GO:0009103">
    <property type="term" value="P:lipopolysaccharide biosynthetic process"/>
    <property type="evidence" value="ECO:0007669"/>
    <property type="project" value="TreeGrafter"/>
</dbReference>